<evidence type="ECO:0000313" key="2">
    <source>
        <dbReference type="Proteomes" id="UP000016936"/>
    </source>
</evidence>
<keyword evidence="2" id="KW-1185">Reference proteome</keyword>
<organism evidence="1 2">
    <name type="scientific">Cochliobolus heterostrophus (strain C5 / ATCC 48332 / race O)</name>
    <name type="common">Southern corn leaf blight fungus</name>
    <name type="synonym">Bipolaris maydis</name>
    <dbReference type="NCBI Taxonomy" id="701091"/>
    <lineage>
        <taxon>Eukaryota</taxon>
        <taxon>Fungi</taxon>
        <taxon>Dikarya</taxon>
        <taxon>Ascomycota</taxon>
        <taxon>Pezizomycotina</taxon>
        <taxon>Dothideomycetes</taxon>
        <taxon>Pleosporomycetidae</taxon>
        <taxon>Pleosporales</taxon>
        <taxon>Pleosporineae</taxon>
        <taxon>Pleosporaceae</taxon>
        <taxon>Bipolaris</taxon>
    </lineage>
</organism>
<sequence length="187" mass="21165">MRSLILSPDANEALLSHSWTRLEETGEDFIHLGKAFLTLLATIQGKHPWSRLPTGNPVTGMSLTEKIFKSLQCAETIAADSLVEPIKLRMARVLLYHQYEQKLIELRHNSSSPIRLSSGKGLASIAKSVILERIYGSQYKNLTTQAKQKRENSLKWHTRIGKRWSYVISQVGFGIILTCSHILEIHM</sequence>
<reference evidence="1 2" key="1">
    <citation type="journal article" date="2012" name="PLoS Pathog.">
        <title>Diverse lifestyles and strategies of plant pathogenesis encoded in the genomes of eighteen Dothideomycetes fungi.</title>
        <authorList>
            <person name="Ohm R.A."/>
            <person name="Feau N."/>
            <person name="Henrissat B."/>
            <person name="Schoch C.L."/>
            <person name="Horwitz B.A."/>
            <person name="Barry K.W."/>
            <person name="Condon B.J."/>
            <person name="Copeland A.C."/>
            <person name="Dhillon B."/>
            <person name="Glaser F."/>
            <person name="Hesse C.N."/>
            <person name="Kosti I."/>
            <person name="LaButti K."/>
            <person name="Lindquist E.A."/>
            <person name="Lucas S."/>
            <person name="Salamov A.A."/>
            <person name="Bradshaw R.E."/>
            <person name="Ciuffetti L."/>
            <person name="Hamelin R.C."/>
            <person name="Kema G.H.J."/>
            <person name="Lawrence C."/>
            <person name="Scott J.A."/>
            <person name="Spatafora J.W."/>
            <person name="Turgeon B.G."/>
            <person name="de Wit P.J.G.M."/>
            <person name="Zhong S."/>
            <person name="Goodwin S.B."/>
            <person name="Grigoriev I.V."/>
        </authorList>
    </citation>
    <scope>NUCLEOTIDE SEQUENCE [LARGE SCALE GENOMIC DNA]</scope>
    <source>
        <strain evidence="2">C5 / ATCC 48332 / race O</strain>
    </source>
</reference>
<dbReference type="eggNOG" id="ENOG502SZFA">
    <property type="taxonomic scope" value="Eukaryota"/>
</dbReference>
<dbReference type="EMBL" id="KB445570">
    <property type="protein sequence ID" value="EMD96348.1"/>
    <property type="molecule type" value="Genomic_DNA"/>
</dbReference>
<dbReference type="AlphaFoldDB" id="M2V9J6"/>
<dbReference type="OMA" id="HSWTRLE"/>
<name>M2V9J6_COCH5</name>
<evidence type="ECO:0000313" key="1">
    <source>
        <dbReference type="EMBL" id="EMD96348.1"/>
    </source>
</evidence>
<proteinExistence type="predicted"/>
<dbReference type="OrthoDB" id="3681134at2759"/>
<protein>
    <submittedName>
        <fullName evidence="1">Uncharacterized protein</fullName>
    </submittedName>
</protein>
<dbReference type="HOGENOM" id="CLU_134515_0_0_1"/>
<gene>
    <name evidence="1" type="ORF">COCHEDRAFT_1167467</name>
</gene>
<dbReference type="Proteomes" id="UP000016936">
    <property type="component" value="Unassembled WGS sequence"/>
</dbReference>
<reference evidence="2" key="2">
    <citation type="journal article" date="2013" name="PLoS Genet.">
        <title>Comparative genome structure, secondary metabolite, and effector coding capacity across Cochliobolus pathogens.</title>
        <authorList>
            <person name="Condon B.J."/>
            <person name="Leng Y."/>
            <person name="Wu D."/>
            <person name="Bushley K.E."/>
            <person name="Ohm R.A."/>
            <person name="Otillar R."/>
            <person name="Martin J."/>
            <person name="Schackwitz W."/>
            <person name="Grimwood J."/>
            <person name="MohdZainudin N."/>
            <person name="Xue C."/>
            <person name="Wang R."/>
            <person name="Manning V.A."/>
            <person name="Dhillon B."/>
            <person name="Tu Z.J."/>
            <person name="Steffenson B.J."/>
            <person name="Salamov A."/>
            <person name="Sun H."/>
            <person name="Lowry S."/>
            <person name="LaButti K."/>
            <person name="Han J."/>
            <person name="Copeland A."/>
            <person name="Lindquist E."/>
            <person name="Barry K."/>
            <person name="Schmutz J."/>
            <person name="Baker S.E."/>
            <person name="Ciuffetti L.M."/>
            <person name="Grigoriev I.V."/>
            <person name="Zhong S."/>
            <person name="Turgeon B.G."/>
        </authorList>
    </citation>
    <scope>NUCLEOTIDE SEQUENCE [LARGE SCALE GENOMIC DNA]</scope>
    <source>
        <strain evidence="2">C5 / ATCC 48332 / race O</strain>
    </source>
</reference>
<accession>M2V9J6</accession>